<evidence type="ECO:0000313" key="9">
    <source>
        <dbReference type="EMBL" id="OWF44309.1"/>
    </source>
</evidence>
<keyword evidence="5 7" id="KW-0175">Coiled coil</keyword>
<accession>A0A210Q6J0</accession>
<dbReference type="GO" id="GO:0005813">
    <property type="term" value="C:centrosome"/>
    <property type="evidence" value="ECO:0007669"/>
    <property type="project" value="UniProtKB-SubCell"/>
</dbReference>
<comment type="caution">
    <text evidence="9">The sequence shown here is derived from an EMBL/GenBank/DDBJ whole genome shotgun (WGS) entry which is preliminary data.</text>
</comment>
<evidence type="ECO:0000256" key="2">
    <source>
        <dbReference type="ARBA" id="ARBA00010777"/>
    </source>
</evidence>
<dbReference type="InterPro" id="IPR043596">
    <property type="entry name" value="CFAP53/TCHP"/>
</dbReference>
<evidence type="ECO:0000256" key="4">
    <source>
        <dbReference type="ARBA" id="ARBA00022490"/>
    </source>
</evidence>
<evidence type="ECO:0000256" key="5">
    <source>
        <dbReference type="ARBA" id="ARBA00023054"/>
    </source>
</evidence>
<name>A0A210Q6J0_MIZYE</name>
<feature type="coiled-coil region" evidence="7">
    <location>
        <begin position="171"/>
        <end position="258"/>
    </location>
</feature>
<dbReference type="OrthoDB" id="6431598at2759"/>
<dbReference type="GO" id="GO:0006915">
    <property type="term" value="P:apoptotic process"/>
    <property type="evidence" value="ECO:0007669"/>
    <property type="project" value="TreeGrafter"/>
</dbReference>
<evidence type="ECO:0000256" key="3">
    <source>
        <dbReference type="ARBA" id="ARBA00017328"/>
    </source>
</evidence>
<keyword evidence="10" id="KW-1185">Reference proteome</keyword>
<dbReference type="Pfam" id="PF13868">
    <property type="entry name" value="TPH"/>
    <property type="match status" value="1"/>
</dbReference>
<keyword evidence="4" id="KW-0963">Cytoplasm</keyword>
<gene>
    <name evidence="9" type="ORF">KP79_PYT15842</name>
</gene>
<evidence type="ECO:0000256" key="6">
    <source>
        <dbReference type="ARBA" id="ARBA00023212"/>
    </source>
</evidence>
<dbReference type="AlphaFoldDB" id="A0A210Q6J0"/>
<protein>
    <recommendedName>
        <fullName evidence="3">Trichoplein keratin filament-binding protein</fullName>
    </recommendedName>
</protein>
<comment type="similarity">
    <text evidence="2">Belongs to the TCHP family.</text>
</comment>
<dbReference type="GO" id="GO:0045095">
    <property type="term" value="C:keratin filament"/>
    <property type="evidence" value="ECO:0007669"/>
    <property type="project" value="TreeGrafter"/>
</dbReference>
<dbReference type="PANTHER" id="PTHR31183:SF2">
    <property type="entry name" value="TRICHOPLEIN KERATIN FILAMENT-BINDING PROTEIN"/>
    <property type="match status" value="1"/>
</dbReference>
<dbReference type="InterPro" id="IPR043597">
    <property type="entry name" value="TPH_dom"/>
</dbReference>
<evidence type="ECO:0000313" key="10">
    <source>
        <dbReference type="Proteomes" id="UP000242188"/>
    </source>
</evidence>
<dbReference type="PANTHER" id="PTHR31183">
    <property type="entry name" value="TRICHOPLEIN KERATIN FILAMENT-BINDING PROTEIN FAMILY MEMBER"/>
    <property type="match status" value="1"/>
</dbReference>
<sequence length="262" mass="31684">MALPTMPRYWTSRKNIYEQAILKQRNHQSDFHERWSRDADYWNKSSIATNKQNAWESDASLRGSLDKYKADNEKNLKAINLQRRRLLLADMLKQERNEYEAELKGFSKANYTRLEDMRDRAGALRSAREEKRRGLAEEKLYDHWRQNNPDLRRVEQELVKDQVVGSWAGQVDETKAKREQEKKEIERLELEMEEERLAAIDSDRKKEEEKLDEEKRLKRILKEQMDELKSREYEAVSLKKQEEELQQEQWRLAKIDEERKRV</sequence>
<keyword evidence="9" id="KW-0416">Keratin</keyword>
<organism evidence="9 10">
    <name type="scientific">Mizuhopecten yessoensis</name>
    <name type="common">Japanese scallop</name>
    <name type="synonym">Patinopecten yessoensis</name>
    <dbReference type="NCBI Taxonomy" id="6573"/>
    <lineage>
        <taxon>Eukaryota</taxon>
        <taxon>Metazoa</taxon>
        <taxon>Spiralia</taxon>
        <taxon>Lophotrochozoa</taxon>
        <taxon>Mollusca</taxon>
        <taxon>Bivalvia</taxon>
        <taxon>Autobranchia</taxon>
        <taxon>Pteriomorphia</taxon>
        <taxon>Pectinida</taxon>
        <taxon>Pectinoidea</taxon>
        <taxon>Pectinidae</taxon>
        <taxon>Mizuhopecten</taxon>
    </lineage>
</organism>
<feature type="domain" description="Trichohyalin-plectin-homology" evidence="8">
    <location>
        <begin position="144"/>
        <end position="261"/>
    </location>
</feature>
<evidence type="ECO:0000256" key="7">
    <source>
        <dbReference type="SAM" id="Coils"/>
    </source>
</evidence>
<evidence type="ECO:0000259" key="8">
    <source>
        <dbReference type="Pfam" id="PF13868"/>
    </source>
</evidence>
<comment type="subcellular location">
    <subcellularLocation>
        <location evidence="1">Cytoplasm</location>
        <location evidence="1">Cytoskeleton</location>
        <location evidence="1">Microtubule organizing center</location>
        <location evidence="1">Centrosome</location>
    </subcellularLocation>
</comment>
<proteinExistence type="inferred from homology"/>
<dbReference type="Proteomes" id="UP000242188">
    <property type="component" value="Unassembled WGS sequence"/>
</dbReference>
<keyword evidence="6" id="KW-0206">Cytoskeleton</keyword>
<evidence type="ECO:0000256" key="1">
    <source>
        <dbReference type="ARBA" id="ARBA00004300"/>
    </source>
</evidence>
<dbReference type="EMBL" id="NEDP02004827">
    <property type="protein sequence ID" value="OWF44309.1"/>
    <property type="molecule type" value="Genomic_DNA"/>
</dbReference>
<reference evidence="9 10" key="1">
    <citation type="journal article" date="2017" name="Nat. Ecol. Evol.">
        <title>Scallop genome provides insights into evolution of bilaterian karyotype and development.</title>
        <authorList>
            <person name="Wang S."/>
            <person name="Zhang J."/>
            <person name="Jiao W."/>
            <person name="Li J."/>
            <person name="Xun X."/>
            <person name="Sun Y."/>
            <person name="Guo X."/>
            <person name="Huan P."/>
            <person name="Dong B."/>
            <person name="Zhang L."/>
            <person name="Hu X."/>
            <person name="Sun X."/>
            <person name="Wang J."/>
            <person name="Zhao C."/>
            <person name="Wang Y."/>
            <person name="Wang D."/>
            <person name="Huang X."/>
            <person name="Wang R."/>
            <person name="Lv J."/>
            <person name="Li Y."/>
            <person name="Zhang Z."/>
            <person name="Liu B."/>
            <person name="Lu W."/>
            <person name="Hui Y."/>
            <person name="Liang J."/>
            <person name="Zhou Z."/>
            <person name="Hou R."/>
            <person name="Li X."/>
            <person name="Liu Y."/>
            <person name="Li H."/>
            <person name="Ning X."/>
            <person name="Lin Y."/>
            <person name="Zhao L."/>
            <person name="Xing Q."/>
            <person name="Dou J."/>
            <person name="Li Y."/>
            <person name="Mao J."/>
            <person name="Guo H."/>
            <person name="Dou H."/>
            <person name="Li T."/>
            <person name="Mu C."/>
            <person name="Jiang W."/>
            <person name="Fu Q."/>
            <person name="Fu X."/>
            <person name="Miao Y."/>
            <person name="Liu J."/>
            <person name="Yu Q."/>
            <person name="Li R."/>
            <person name="Liao H."/>
            <person name="Li X."/>
            <person name="Kong Y."/>
            <person name="Jiang Z."/>
            <person name="Chourrout D."/>
            <person name="Li R."/>
            <person name="Bao Z."/>
        </authorList>
    </citation>
    <scope>NUCLEOTIDE SEQUENCE [LARGE SCALE GENOMIC DNA]</scope>
    <source>
        <strain evidence="9 10">PY_sf001</strain>
    </source>
</reference>